<gene>
    <name evidence="1" type="ORF">PHYPA_026946</name>
</gene>
<accession>A0A2K1IMY0</accession>
<dbReference type="EMBL" id="ABEU02000022">
    <property type="protein sequence ID" value="PNR30630.1"/>
    <property type="molecule type" value="Genomic_DNA"/>
</dbReference>
<reference evidence="1 3" key="2">
    <citation type="journal article" date="2018" name="Plant J.">
        <title>The Physcomitrella patens chromosome-scale assembly reveals moss genome structure and evolution.</title>
        <authorList>
            <person name="Lang D."/>
            <person name="Ullrich K.K."/>
            <person name="Murat F."/>
            <person name="Fuchs J."/>
            <person name="Jenkins J."/>
            <person name="Haas F.B."/>
            <person name="Piednoel M."/>
            <person name="Gundlach H."/>
            <person name="Van Bel M."/>
            <person name="Meyberg R."/>
            <person name="Vives C."/>
            <person name="Morata J."/>
            <person name="Symeonidi A."/>
            <person name="Hiss M."/>
            <person name="Muchero W."/>
            <person name="Kamisugi Y."/>
            <person name="Saleh O."/>
            <person name="Blanc G."/>
            <person name="Decker E.L."/>
            <person name="van Gessel N."/>
            <person name="Grimwood J."/>
            <person name="Hayes R.D."/>
            <person name="Graham S.W."/>
            <person name="Gunter L.E."/>
            <person name="McDaniel S.F."/>
            <person name="Hoernstein S.N.W."/>
            <person name="Larsson A."/>
            <person name="Li F.W."/>
            <person name="Perroud P.F."/>
            <person name="Phillips J."/>
            <person name="Ranjan P."/>
            <person name="Rokshar D.S."/>
            <person name="Rothfels C.J."/>
            <person name="Schneider L."/>
            <person name="Shu S."/>
            <person name="Stevenson D.W."/>
            <person name="Thummler F."/>
            <person name="Tillich M."/>
            <person name="Villarreal Aguilar J.C."/>
            <person name="Widiez T."/>
            <person name="Wong G.K."/>
            <person name="Wymore A."/>
            <person name="Zhang Y."/>
            <person name="Zimmer A.D."/>
            <person name="Quatrano R.S."/>
            <person name="Mayer K.F.X."/>
            <person name="Goodstein D."/>
            <person name="Casacuberta J.M."/>
            <person name="Vandepoele K."/>
            <person name="Reski R."/>
            <person name="Cuming A.C."/>
            <person name="Tuskan G.A."/>
            <person name="Maumus F."/>
            <person name="Salse J."/>
            <person name="Schmutz J."/>
            <person name="Rensing S.A."/>
        </authorList>
    </citation>
    <scope>NUCLEOTIDE SEQUENCE [LARGE SCALE GENOMIC DNA]</scope>
    <source>
        <strain evidence="2 3">cv. Gransden 2004</strain>
    </source>
</reference>
<reference evidence="2" key="3">
    <citation type="submission" date="2020-12" db="UniProtKB">
        <authorList>
            <consortium name="EnsemblPlants"/>
        </authorList>
    </citation>
    <scope>IDENTIFICATION</scope>
</reference>
<protein>
    <submittedName>
        <fullName evidence="1 2">Uncharacterized protein</fullName>
    </submittedName>
</protein>
<dbReference type="EnsemblPlants" id="Pp3c22_9690V3.1">
    <property type="protein sequence ID" value="PAC:32902943.CDS.1"/>
    <property type="gene ID" value="Pp3c22_9690"/>
</dbReference>
<evidence type="ECO:0000313" key="3">
    <source>
        <dbReference type="Proteomes" id="UP000006727"/>
    </source>
</evidence>
<organism evidence="1">
    <name type="scientific">Physcomitrium patens</name>
    <name type="common">Spreading-leaved earth moss</name>
    <name type="synonym">Physcomitrella patens</name>
    <dbReference type="NCBI Taxonomy" id="3218"/>
    <lineage>
        <taxon>Eukaryota</taxon>
        <taxon>Viridiplantae</taxon>
        <taxon>Streptophyta</taxon>
        <taxon>Embryophyta</taxon>
        <taxon>Bryophyta</taxon>
        <taxon>Bryophytina</taxon>
        <taxon>Bryopsida</taxon>
        <taxon>Funariidae</taxon>
        <taxon>Funariales</taxon>
        <taxon>Funariaceae</taxon>
        <taxon>Physcomitrium</taxon>
    </lineage>
</organism>
<reference evidence="1 3" key="1">
    <citation type="journal article" date="2008" name="Science">
        <title>The Physcomitrella genome reveals evolutionary insights into the conquest of land by plants.</title>
        <authorList>
            <person name="Rensing S."/>
            <person name="Lang D."/>
            <person name="Zimmer A."/>
            <person name="Terry A."/>
            <person name="Salamov A."/>
            <person name="Shapiro H."/>
            <person name="Nishiyama T."/>
            <person name="Perroud P.-F."/>
            <person name="Lindquist E."/>
            <person name="Kamisugi Y."/>
            <person name="Tanahashi T."/>
            <person name="Sakakibara K."/>
            <person name="Fujita T."/>
            <person name="Oishi K."/>
            <person name="Shin-I T."/>
            <person name="Kuroki Y."/>
            <person name="Toyoda A."/>
            <person name="Suzuki Y."/>
            <person name="Hashimoto A."/>
            <person name="Yamaguchi K."/>
            <person name="Sugano A."/>
            <person name="Kohara Y."/>
            <person name="Fujiyama A."/>
            <person name="Anterola A."/>
            <person name="Aoki S."/>
            <person name="Ashton N."/>
            <person name="Barbazuk W.B."/>
            <person name="Barker E."/>
            <person name="Bennetzen J."/>
            <person name="Bezanilla M."/>
            <person name="Blankenship R."/>
            <person name="Cho S.H."/>
            <person name="Dutcher S."/>
            <person name="Estelle M."/>
            <person name="Fawcett J.A."/>
            <person name="Gundlach H."/>
            <person name="Hanada K."/>
            <person name="Heyl A."/>
            <person name="Hicks K.A."/>
            <person name="Hugh J."/>
            <person name="Lohr M."/>
            <person name="Mayer K."/>
            <person name="Melkozernov A."/>
            <person name="Murata T."/>
            <person name="Nelson D."/>
            <person name="Pils B."/>
            <person name="Prigge M."/>
            <person name="Reiss B."/>
            <person name="Renner T."/>
            <person name="Rombauts S."/>
            <person name="Rushton P."/>
            <person name="Sanderfoot A."/>
            <person name="Schween G."/>
            <person name="Shiu S.-H."/>
            <person name="Stueber K."/>
            <person name="Theodoulou F.L."/>
            <person name="Tu H."/>
            <person name="Van de Peer Y."/>
            <person name="Verrier P.J."/>
            <person name="Waters E."/>
            <person name="Wood A."/>
            <person name="Yang L."/>
            <person name="Cove D."/>
            <person name="Cuming A."/>
            <person name="Hasebe M."/>
            <person name="Lucas S."/>
            <person name="Mishler D.B."/>
            <person name="Reski R."/>
            <person name="Grigoriev I."/>
            <person name="Quatrano R.S."/>
            <person name="Boore J.L."/>
        </authorList>
    </citation>
    <scope>NUCLEOTIDE SEQUENCE [LARGE SCALE GENOMIC DNA]</scope>
    <source>
        <strain evidence="2 3">cv. Gransden 2004</strain>
    </source>
</reference>
<dbReference type="InParanoid" id="A0A2K1IMY0"/>
<name>A0A2K1IMY0_PHYPA</name>
<dbReference type="Proteomes" id="UP000006727">
    <property type="component" value="Chromosome 22"/>
</dbReference>
<evidence type="ECO:0000313" key="1">
    <source>
        <dbReference type="EMBL" id="PNR30630.1"/>
    </source>
</evidence>
<dbReference type="PaxDb" id="3218-PP1S121_169V6.1"/>
<proteinExistence type="predicted"/>
<sequence length="122" mass="14158">MRFNLVGDQRFLPAGRPNPHHEAVTLIPDIILNLFFNRSSTLLWFASEASWQHMVLKTRLGFMSSISTETSHASKCHKPLPRMRLVSPMRRRTLGFKIEKRAAAKFKRKNVLWPISRAVEMD</sequence>
<keyword evidence="3" id="KW-1185">Reference proteome</keyword>
<evidence type="ECO:0000313" key="2">
    <source>
        <dbReference type="EnsemblPlants" id="PAC:32902943.CDS.1"/>
    </source>
</evidence>
<dbReference type="AlphaFoldDB" id="A0A2K1IMY0"/>
<dbReference type="Gramene" id="Pp3c22_9690V3.1">
    <property type="protein sequence ID" value="PAC:32902943.CDS.1"/>
    <property type="gene ID" value="Pp3c22_9690"/>
</dbReference>